<protein>
    <submittedName>
        <fullName evidence="3">Uncharacterized protein</fullName>
    </submittedName>
</protein>
<keyword evidence="4" id="KW-1185">Reference proteome</keyword>
<reference evidence="3 4" key="1">
    <citation type="submission" date="2006-06" db="EMBL/GenBank/DDBJ databases">
        <authorList>
            <person name="Moran M.A."/>
            <person name="Ferriera S."/>
            <person name="Johnson J."/>
            <person name="Kravitz S."/>
            <person name="Beeson K."/>
            <person name="Sutton G."/>
            <person name="Rogers Y.-H."/>
            <person name="Friedman R."/>
            <person name="Frazier M."/>
            <person name="Venter J.C."/>
        </authorList>
    </citation>
    <scope>NUCLEOTIDE SEQUENCE [LARGE SCALE GENOMIC DNA]</scope>
    <source>
        <strain evidence="3 4">E-37</strain>
    </source>
</reference>
<evidence type="ECO:0000313" key="3">
    <source>
        <dbReference type="EMBL" id="EBA07921.1"/>
    </source>
</evidence>
<dbReference type="AlphaFoldDB" id="A3K4M2"/>
<feature type="signal peptide" evidence="2">
    <location>
        <begin position="1"/>
        <end position="20"/>
    </location>
</feature>
<feature type="compositionally biased region" description="Basic and acidic residues" evidence="1">
    <location>
        <begin position="480"/>
        <end position="489"/>
    </location>
</feature>
<feature type="region of interest" description="Disordered" evidence="1">
    <location>
        <begin position="464"/>
        <end position="493"/>
    </location>
</feature>
<comment type="caution">
    <text evidence="3">The sequence shown here is derived from an EMBL/GenBank/DDBJ whole genome shotgun (WGS) entry which is preliminary data.</text>
</comment>
<proteinExistence type="predicted"/>
<name>A3K4M2_SAGS3</name>
<organism evidence="3 4">
    <name type="scientific">Sagittula stellata (strain ATCC 700073 / DSM 11524 / E-37)</name>
    <dbReference type="NCBI Taxonomy" id="388399"/>
    <lineage>
        <taxon>Bacteria</taxon>
        <taxon>Pseudomonadati</taxon>
        <taxon>Pseudomonadota</taxon>
        <taxon>Alphaproteobacteria</taxon>
        <taxon>Rhodobacterales</taxon>
        <taxon>Roseobacteraceae</taxon>
        <taxon>Sagittula</taxon>
    </lineage>
</organism>
<sequence>MKLKLTTPCAYLTALFFGAAATPGLTQDEPLYRGVKDGVVSGYPIDFSHCAGLTEFGLANNSVLKEDRNFTRYALRLHSGHELSVRRTYWSQISNRGDTRDDVRSVVEMVVYEEGSLQPIPLIQARRGRGFSYLPVCAEEPMVPTRPDQYPSAAFGLGINADKKDELRSFLGGGKPLYLAGRLRLPEGEQLTFSQLWRNTRAALETQRLGLPFDVTLTVLGQKADSEPGIGIVEWTVRDEQSRFATPVDFNRCLGATGPEPVTTDNMYSVIDLGFRIDPDTIQFWEDDGEPTAFMPLNLVLRSGMPPFLATDVVRVSDDAGGQQTYMPICIGDRPLPTESPELAKKRPFNIGAEKLAAYRKDNPIVTLKSGNLEALTPDDIAPSIVTVRKTDDKTEDAILIEAWAGGSLDSWIALMLRQAQEPGFEAKVPKPLFLDFPTFPESLDIAFAETYNIEVATNAVTEAAGGGQISPEPTGTAPTERDTDDTPGRSETVVETTVETLTAGTDTGVMDTAVADTDVTDAVTGDTQLGAETEEPEPPTPAAPVREDEYILIANDEATRTLLADLGDRLGLAGDDFQPCQRKPETEAIYPDGFFVFDCTNAKKPPFLRISSPQASFQKITLTQNALQISAEDLVFSQGNRLQLQIARPSAPSALAVTPAPFSFRVLENATLAAPVLPFPVDLVVSSSSAEALDEITEKCSAGPSDGFRTGCIIYPVPDAIKDPRRINGCGVVIDLKRVPTTHGCIVPPSANAPRVTYFLDGHPDQPLSLTSAEMVYLIEHSSDAERRPVKSPDIIISQLTIDRSQVQLTGRGMTADVYEAANCGGAPSQQIAVPTETGTVALKGDISLPVVMQIHSSDGAQTRCLKVEAASRDTAFIQLEEKDLRKAMSVILLRQDEFFGNSAQRFRAMEELVTGIALRRGLHRLLVYKMTSQDEIGEPLFDGSKYVAGDQQAAFDLAGVQSDLIFQQRSTNNVVSDLAQFQTTYEELSPESIYIFASSEAADFFTANSQVPGLWVAQGTGFYIFTDGKCEAWRAEVGATRCFDLKNAGNDPNFVDASLADIPRGD</sequence>
<evidence type="ECO:0000256" key="2">
    <source>
        <dbReference type="SAM" id="SignalP"/>
    </source>
</evidence>
<dbReference type="Proteomes" id="UP000005713">
    <property type="component" value="Unassembled WGS sequence"/>
</dbReference>
<evidence type="ECO:0000256" key="1">
    <source>
        <dbReference type="SAM" id="MobiDB-lite"/>
    </source>
</evidence>
<accession>A3K4M2</accession>
<feature type="chain" id="PRO_5002655211" evidence="2">
    <location>
        <begin position="21"/>
        <end position="1068"/>
    </location>
</feature>
<keyword evidence="2" id="KW-0732">Signal</keyword>
<dbReference type="EMBL" id="AAYA01000007">
    <property type="protein sequence ID" value="EBA07921.1"/>
    <property type="molecule type" value="Genomic_DNA"/>
</dbReference>
<gene>
    <name evidence="3" type="ORF">SSE37_01670</name>
</gene>
<evidence type="ECO:0000313" key="4">
    <source>
        <dbReference type="Proteomes" id="UP000005713"/>
    </source>
</evidence>
<dbReference type="RefSeq" id="WP_005859672.1">
    <property type="nucleotide sequence ID" value="NZ_AAYA01000007.1"/>
</dbReference>